<feature type="domain" description="CUB" evidence="29">
    <location>
        <begin position="1824"/>
        <end position="1936"/>
    </location>
</feature>
<evidence type="ECO:0000256" key="24">
    <source>
        <dbReference type="ARBA" id="ARBA00049703"/>
    </source>
</evidence>
<keyword evidence="6" id="KW-0153">Cholesterol metabolism</keyword>
<keyword evidence="11" id="KW-0677">Repeat</keyword>
<dbReference type="SMART" id="SM00181">
    <property type="entry name" value="EGF"/>
    <property type="match status" value="8"/>
</dbReference>
<dbReference type="Pfam" id="PF12661">
    <property type="entry name" value="hEGF"/>
    <property type="match status" value="1"/>
</dbReference>
<feature type="domain" description="CUB" evidence="29">
    <location>
        <begin position="2539"/>
        <end position="2656"/>
    </location>
</feature>
<feature type="domain" description="EGF-like" evidence="30">
    <location>
        <begin position="390"/>
        <end position="426"/>
    </location>
</feature>
<feature type="domain" description="CUB" evidence="29">
    <location>
        <begin position="3122"/>
        <end position="3238"/>
    </location>
</feature>
<feature type="domain" description="CUB" evidence="29">
    <location>
        <begin position="2305"/>
        <end position="2417"/>
    </location>
</feature>
<evidence type="ECO:0000256" key="18">
    <source>
        <dbReference type="ARBA" id="ARBA00023221"/>
    </source>
</evidence>
<comment type="subunit">
    <text evidence="24">Interacts with AMN. Component of the cubam complex composed of one CUBN trimer and one AMN chain. The cubam complex can dimerize. Interacts with LRP2 in a dual-receptor complex in a calcium-dependent manner. Found in a complex with PID1/PCLI1, LRP1 and CUBNI. Interacts with LRP1 and PID1/PCLI1.</text>
</comment>
<dbReference type="Pfam" id="PF12947">
    <property type="entry name" value="EGF_3"/>
    <property type="match status" value="1"/>
</dbReference>
<evidence type="ECO:0000256" key="5">
    <source>
        <dbReference type="ARBA" id="ARBA00022536"/>
    </source>
</evidence>
<dbReference type="InterPro" id="IPR035914">
    <property type="entry name" value="Sperma_CUB_dom_sf"/>
</dbReference>
<keyword evidence="15" id="KW-0472">Membrane</keyword>
<keyword evidence="17" id="KW-1207">Sterol metabolism</keyword>
<accession>A0ABR1A5C7</accession>
<evidence type="ECO:0000256" key="7">
    <source>
        <dbReference type="ARBA" id="ARBA00022553"/>
    </source>
</evidence>
<evidence type="ECO:0000313" key="32">
    <source>
        <dbReference type="Proteomes" id="UP001369086"/>
    </source>
</evidence>
<evidence type="ECO:0000256" key="27">
    <source>
        <dbReference type="SAM" id="Coils"/>
    </source>
</evidence>
<dbReference type="PROSITE" id="PS50026">
    <property type="entry name" value="EGF_3"/>
    <property type="match status" value="5"/>
</dbReference>
<feature type="domain" description="CUB" evidence="29">
    <location>
        <begin position="2889"/>
        <end position="3000"/>
    </location>
</feature>
<evidence type="ECO:0000256" key="3">
    <source>
        <dbReference type="ARBA" id="ARBA00022448"/>
    </source>
</evidence>
<keyword evidence="20" id="KW-0170">Cobalt</keyword>
<dbReference type="PROSITE" id="PS00022">
    <property type="entry name" value="EGF_1"/>
    <property type="match status" value="4"/>
</dbReference>
<feature type="domain" description="EGF-like" evidence="30">
    <location>
        <begin position="305"/>
        <end position="350"/>
    </location>
</feature>
<feature type="domain" description="CUB" evidence="29">
    <location>
        <begin position="2061"/>
        <end position="2182"/>
    </location>
</feature>
<gene>
    <name evidence="31" type="ORF">HHUSO_G4599</name>
</gene>
<feature type="domain" description="CUB" evidence="29">
    <location>
        <begin position="1245"/>
        <end position="1357"/>
    </location>
</feature>
<feature type="disulfide bond" evidence="25">
    <location>
        <begin position="3002"/>
        <end position="3029"/>
    </location>
</feature>
<feature type="disulfide bond" evidence="25">
    <location>
        <begin position="2305"/>
        <end position="2332"/>
    </location>
</feature>
<comment type="caution">
    <text evidence="31">The sequence shown here is derived from an EMBL/GenBank/DDBJ whole genome shotgun (WGS) entry which is preliminary data.</text>
</comment>
<keyword evidence="3" id="KW-0813">Transport</keyword>
<dbReference type="SMART" id="SM00042">
    <property type="entry name" value="CUB"/>
    <property type="match status" value="27"/>
</dbReference>
<evidence type="ECO:0000256" key="2">
    <source>
        <dbReference type="ARBA" id="ARBA00004202"/>
    </source>
</evidence>
<dbReference type="Pfam" id="PF07645">
    <property type="entry name" value="EGF_CA"/>
    <property type="match status" value="3"/>
</dbReference>
<feature type="region of interest" description="Disordered" evidence="28">
    <location>
        <begin position="2127"/>
        <end position="2149"/>
    </location>
</feature>
<dbReference type="InterPro" id="IPR001881">
    <property type="entry name" value="EGF-like_Ca-bd_dom"/>
</dbReference>
<evidence type="ECO:0000256" key="23">
    <source>
        <dbReference type="ARBA" id="ARBA00049611"/>
    </source>
</evidence>
<name>A0ABR1A5C7_HUSHU</name>
<dbReference type="InterPro" id="IPR000152">
    <property type="entry name" value="EGF-type_Asp/Asn_hydroxyl_site"/>
</dbReference>
<feature type="domain" description="CUB" evidence="29">
    <location>
        <begin position="550"/>
        <end position="662"/>
    </location>
</feature>
<feature type="domain" description="CUB" evidence="29">
    <location>
        <begin position="1015"/>
        <end position="1128"/>
    </location>
</feature>
<evidence type="ECO:0000256" key="4">
    <source>
        <dbReference type="ARBA" id="ARBA00022475"/>
    </source>
</evidence>
<evidence type="ECO:0000256" key="20">
    <source>
        <dbReference type="ARBA" id="ARBA00023285"/>
    </source>
</evidence>
<feature type="domain" description="CUB" evidence="29">
    <location>
        <begin position="2774"/>
        <end position="2888"/>
    </location>
</feature>
<dbReference type="Proteomes" id="UP001369086">
    <property type="component" value="Unassembled WGS sequence"/>
</dbReference>
<evidence type="ECO:0000256" key="14">
    <source>
        <dbReference type="ARBA" id="ARBA00023098"/>
    </source>
</evidence>
<keyword evidence="4" id="KW-1003">Cell membrane</keyword>
<evidence type="ECO:0000313" key="31">
    <source>
        <dbReference type="EMBL" id="KAK6492290.1"/>
    </source>
</evidence>
<keyword evidence="27" id="KW-0175">Coiled coil</keyword>
<evidence type="ECO:0000256" key="6">
    <source>
        <dbReference type="ARBA" id="ARBA00022548"/>
    </source>
</evidence>
<proteinExistence type="predicted"/>
<dbReference type="CDD" id="cd22201">
    <property type="entry name" value="cubilin_NTD"/>
    <property type="match status" value="1"/>
</dbReference>
<dbReference type="PROSITE" id="PS00010">
    <property type="entry name" value="ASX_HYDROXYL"/>
    <property type="match status" value="3"/>
</dbReference>
<dbReference type="PROSITE" id="PS01180">
    <property type="entry name" value="CUB"/>
    <property type="match status" value="27"/>
</dbReference>
<feature type="domain" description="EGF-like" evidence="30">
    <location>
        <begin position="86"/>
        <end position="122"/>
    </location>
</feature>
<dbReference type="Gene3D" id="2.10.25.10">
    <property type="entry name" value="Laminin"/>
    <property type="match status" value="7"/>
</dbReference>
<keyword evidence="7" id="KW-0597">Phosphoprotein</keyword>
<feature type="coiled-coil region" evidence="27">
    <location>
        <begin position="57"/>
        <end position="84"/>
    </location>
</feature>
<dbReference type="InterPro" id="IPR024731">
    <property type="entry name" value="NELL2-like_EGF"/>
</dbReference>
<evidence type="ECO:0000256" key="10">
    <source>
        <dbReference type="ARBA" id="ARBA00022729"/>
    </source>
</evidence>
<dbReference type="InterPro" id="IPR013032">
    <property type="entry name" value="EGF-like_CS"/>
</dbReference>
<keyword evidence="5 26" id="KW-0245">EGF-like domain</keyword>
<evidence type="ECO:0000256" key="22">
    <source>
        <dbReference type="ARBA" id="ARBA00023878"/>
    </source>
</evidence>
<feature type="disulfide bond" evidence="26">
    <location>
        <begin position="416"/>
        <end position="425"/>
    </location>
</feature>
<evidence type="ECO:0000256" key="21">
    <source>
        <dbReference type="ARBA" id="ARBA00023765"/>
    </source>
</evidence>
<dbReference type="CDD" id="cd00054">
    <property type="entry name" value="EGF_CA"/>
    <property type="match status" value="6"/>
</dbReference>
<dbReference type="PANTHER" id="PTHR24251">
    <property type="entry name" value="OVOCHYMASE-RELATED"/>
    <property type="match status" value="1"/>
</dbReference>
<feature type="domain" description="CUB" evidence="29">
    <location>
        <begin position="2186"/>
        <end position="2303"/>
    </location>
</feature>
<dbReference type="CDD" id="cd00041">
    <property type="entry name" value="CUB"/>
    <property type="match status" value="27"/>
</dbReference>
<dbReference type="SUPFAM" id="SSF49854">
    <property type="entry name" value="Spermadhesin, CUB domain"/>
    <property type="match status" value="27"/>
</dbReference>
<dbReference type="InterPro" id="IPR018097">
    <property type="entry name" value="EGF_Ca-bd_CS"/>
</dbReference>
<feature type="domain" description="CUB" evidence="29">
    <location>
        <begin position="1132"/>
        <end position="1244"/>
    </location>
</feature>
<feature type="domain" description="CUB" evidence="29">
    <location>
        <begin position="1950"/>
        <end position="2060"/>
    </location>
</feature>
<feature type="domain" description="CUB" evidence="29">
    <location>
        <begin position="1359"/>
        <end position="1474"/>
    </location>
</feature>
<evidence type="ECO:0000256" key="9">
    <source>
        <dbReference type="ARBA" id="ARBA00022685"/>
    </source>
</evidence>
<feature type="domain" description="CUB" evidence="29">
    <location>
        <begin position="2658"/>
        <end position="2770"/>
    </location>
</feature>
<keyword evidence="9" id="KW-0165">Cleavage on pair of basic residues</keyword>
<feature type="domain" description="CUB" evidence="29">
    <location>
        <begin position="2421"/>
        <end position="2534"/>
    </location>
</feature>
<feature type="domain" description="CUB" evidence="29">
    <location>
        <begin position="896"/>
        <end position="1009"/>
    </location>
</feature>
<feature type="domain" description="CUB" evidence="29">
    <location>
        <begin position="3242"/>
        <end position="3357"/>
    </location>
</feature>
<feature type="domain" description="CUB" evidence="29">
    <location>
        <begin position="780"/>
        <end position="892"/>
    </location>
</feature>
<feature type="disulfide bond" evidence="26">
    <location>
        <begin position="155"/>
        <end position="164"/>
    </location>
</feature>
<evidence type="ECO:0000256" key="25">
    <source>
        <dbReference type="PROSITE-ProRule" id="PRU00059"/>
    </source>
</evidence>
<evidence type="ECO:0000256" key="28">
    <source>
        <dbReference type="SAM" id="MobiDB-lite"/>
    </source>
</evidence>
<feature type="domain" description="CUB" evidence="29">
    <location>
        <begin position="1478"/>
        <end position="1590"/>
    </location>
</feature>
<feature type="domain" description="CUB" evidence="29">
    <location>
        <begin position="432"/>
        <end position="546"/>
    </location>
</feature>
<evidence type="ECO:0000256" key="1">
    <source>
        <dbReference type="ARBA" id="ARBA00004177"/>
    </source>
</evidence>
<evidence type="ECO:0000256" key="11">
    <source>
        <dbReference type="ARBA" id="ARBA00022737"/>
    </source>
</evidence>
<keyword evidence="10" id="KW-0732">Signal</keyword>
<dbReference type="Pfam" id="PF00008">
    <property type="entry name" value="EGF"/>
    <property type="match status" value="2"/>
</dbReference>
<evidence type="ECO:0000256" key="15">
    <source>
        <dbReference type="ARBA" id="ARBA00023136"/>
    </source>
</evidence>
<dbReference type="InterPro" id="IPR049883">
    <property type="entry name" value="NOTCH1_EGF-like"/>
</dbReference>
<dbReference type="SMART" id="SM00179">
    <property type="entry name" value="EGF_CA"/>
    <property type="match status" value="7"/>
</dbReference>
<comment type="caution">
    <text evidence="26">Lacks conserved residue(s) required for the propagation of feature annotation.</text>
</comment>
<keyword evidence="12" id="KW-0967">Endosome</keyword>
<feature type="domain" description="CUB" evidence="29">
    <location>
        <begin position="668"/>
        <end position="780"/>
    </location>
</feature>
<feature type="domain" description="CUB" evidence="29">
    <location>
        <begin position="1711"/>
        <end position="1823"/>
    </location>
</feature>
<keyword evidence="14" id="KW-0443">Lipid metabolism</keyword>
<comment type="function">
    <text evidence="23">Endocytic receptor which plays a role in lipoprotein, vitamin and iron metabolism by facilitating their uptake. Acts together with LRP2 to mediate endocytosis of high-density lipoproteins, GC, hemoglobin, ALB, TF and SCGB1A1. Acts together with AMN to mediate endocytosis of the CBLIF-cobalamin complex. Binds to ALB, MB, Kappa and lambda-light chains, TF, hemoglobin, GC, SCGB1A1, APOA1, high density lipoprotein, and the CBLIF-cobalamin complex. Ligand binding requires calcium. Serves as important transporter in several absorptive epithelia, including intestine, renal proximal tubules and embryonic yolk sac. May play an important role in the development of the peri-implantation embryo through internalization of APOA1 and cholesterol. Binds to LGALS3 at the maternal-fetal interface.</text>
</comment>
<feature type="domain" description="CUB" evidence="29">
    <location>
        <begin position="3359"/>
        <end position="3471"/>
    </location>
</feature>
<dbReference type="InterPro" id="IPR000859">
    <property type="entry name" value="CUB_dom"/>
</dbReference>
<dbReference type="Pfam" id="PF00431">
    <property type="entry name" value="CUB"/>
    <property type="match status" value="27"/>
</dbReference>
<keyword evidence="18" id="KW-0753">Steroid metabolism</keyword>
<evidence type="ECO:0000259" key="29">
    <source>
        <dbReference type="PROSITE" id="PS01180"/>
    </source>
</evidence>
<protein>
    <recommendedName>
        <fullName evidence="22">Cubilin</fullName>
    </recommendedName>
</protein>
<dbReference type="Gene3D" id="2.60.120.290">
    <property type="entry name" value="Spermadhesin, CUB domain"/>
    <property type="match status" value="27"/>
</dbReference>
<feature type="disulfide bond" evidence="26">
    <location>
        <begin position="378"/>
        <end position="387"/>
    </location>
</feature>
<evidence type="ECO:0000256" key="26">
    <source>
        <dbReference type="PROSITE-ProRule" id="PRU00076"/>
    </source>
</evidence>
<feature type="domain" description="CUB" evidence="29">
    <location>
        <begin position="3002"/>
        <end position="3115"/>
    </location>
</feature>
<keyword evidence="13" id="KW-0653">Protein transport</keyword>
<organism evidence="31 32">
    <name type="scientific">Huso huso</name>
    <name type="common">Beluga</name>
    <name type="synonym">Acipenser huso</name>
    <dbReference type="NCBI Taxonomy" id="61971"/>
    <lineage>
        <taxon>Eukaryota</taxon>
        <taxon>Metazoa</taxon>
        <taxon>Chordata</taxon>
        <taxon>Craniata</taxon>
        <taxon>Vertebrata</taxon>
        <taxon>Euteleostomi</taxon>
        <taxon>Actinopterygii</taxon>
        <taxon>Chondrostei</taxon>
        <taxon>Acipenseriformes</taxon>
        <taxon>Acipenseridae</taxon>
        <taxon>Huso</taxon>
    </lineage>
</organism>
<reference evidence="31 32" key="1">
    <citation type="submission" date="2021-05" db="EMBL/GenBank/DDBJ databases">
        <authorList>
            <person name="Zahm M."/>
            <person name="Klopp C."/>
            <person name="Cabau C."/>
            <person name="Kuhl H."/>
            <person name="Suciu R."/>
            <person name="Ciorpac M."/>
            <person name="Holostenco D."/>
            <person name="Gessner J."/>
            <person name="Wuertz S."/>
            <person name="Hohne C."/>
            <person name="Stock M."/>
            <person name="Gislard M."/>
            <person name="Lluch J."/>
            <person name="Milhes M."/>
            <person name="Lampietro C."/>
            <person name="Lopez Roques C."/>
            <person name="Donnadieu C."/>
            <person name="Du K."/>
            <person name="Schartl M."/>
            <person name="Guiguen Y."/>
        </authorList>
    </citation>
    <scope>NUCLEOTIDE SEQUENCE [LARGE SCALE GENOMIC DNA]</scope>
    <source>
        <strain evidence="31">Hh-F2</strain>
        <tissue evidence="31">Blood</tissue>
    </source>
</reference>
<evidence type="ECO:0000256" key="12">
    <source>
        <dbReference type="ARBA" id="ARBA00022753"/>
    </source>
</evidence>
<evidence type="ECO:0000256" key="8">
    <source>
        <dbReference type="ARBA" id="ARBA00022628"/>
    </source>
</evidence>
<dbReference type="SUPFAM" id="SSF57196">
    <property type="entry name" value="EGF/Laminin"/>
    <property type="match status" value="6"/>
</dbReference>
<comment type="subcellular location">
    <subcellularLocation>
        <location evidence="2">Cell membrane</location>
        <topology evidence="2">Peripheral membrane protein</topology>
    </subcellularLocation>
    <subcellularLocation>
        <location evidence="1">Endosome</location>
    </subcellularLocation>
    <subcellularLocation>
        <location evidence="21">Lysosome membrane</location>
        <topology evidence="21">Peripheral membrane protein</topology>
    </subcellularLocation>
</comment>
<evidence type="ECO:0000259" key="30">
    <source>
        <dbReference type="PROSITE" id="PS50026"/>
    </source>
</evidence>
<keyword evidence="8" id="KW-0846">Cobalamin</keyword>
<feature type="domain" description="EGF-like" evidence="30">
    <location>
        <begin position="352"/>
        <end position="388"/>
    </location>
</feature>
<evidence type="ECO:0000256" key="13">
    <source>
        <dbReference type="ARBA" id="ARBA00022927"/>
    </source>
</evidence>
<feature type="domain" description="CUB" evidence="29">
    <location>
        <begin position="1591"/>
        <end position="1707"/>
    </location>
</feature>
<feature type="domain" description="EGF-like" evidence="30">
    <location>
        <begin position="124"/>
        <end position="165"/>
    </location>
</feature>
<feature type="domain" description="CUB" evidence="29">
    <location>
        <begin position="3475"/>
        <end position="3587"/>
    </location>
</feature>
<evidence type="ECO:0000256" key="16">
    <source>
        <dbReference type="ARBA" id="ARBA00023157"/>
    </source>
</evidence>
<feature type="disulfide bond" evidence="26">
    <location>
        <begin position="112"/>
        <end position="121"/>
    </location>
</feature>
<evidence type="ECO:0000256" key="17">
    <source>
        <dbReference type="ARBA" id="ARBA00023166"/>
    </source>
</evidence>
<keyword evidence="16 26" id="KW-1015">Disulfide bond</keyword>
<dbReference type="EMBL" id="JAHFZB010000003">
    <property type="protein sequence ID" value="KAK6492290.1"/>
    <property type="molecule type" value="Genomic_DNA"/>
</dbReference>
<evidence type="ECO:0000256" key="19">
    <source>
        <dbReference type="ARBA" id="ARBA00023228"/>
    </source>
</evidence>
<dbReference type="PROSITE" id="PS01187">
    <property type="entry name" value="EGF_CA"/>
    <property type="match status" value="3"/>
</dbReference>
<sequence>MTSDNGNLIFHTGNYKNIEFKTGSSGNVRINDQDLTQLLNQIKKNQDDITSIKNTGSQNVSNQINQLNTRLTSLEGKVQTLEQTVQRKNCGSNPCQNAGTCLNLLDAFYCICPNNWQGPICSADVNECQIYAGTPLGCQNGGTCTNTPGGYNCVCSAEWYGPHCTSRYDDCQGGSQALCEHGICIDSDRVQPGQPKYKCICDNGWMSPPGSPACTADVDECSLPDRPCSTNPPVECFNTMGSYYCGPCPAGWQGNGYSCQDINECDSNNGGCSTSPMVQCLNTMGSFHCGQCPPGYEGDGRVCTQADICSVNNGGCHPLASCASNPGSNLPTCVCPPGYTGNGYGQSGCAPFSDICQEQNPCVNGQCISTTSGYICNCDPGWAGATCNQNINECTSNPCQNGGTCTDGINGYTCTCTQSWTGPQCQTPQQVCGGYLNGLAGTFSYPNTPGSDEYDHQVSCAWVIRTDSDKILRITFPFFHLESSSGCNYDFLQIHDGDSASGFMIGKYCGTAAPAELFSSHNSLYFWFRSDHSINAGGFTVAWESREPECGGELTGTYGSINSPGYPGNYPPNRDCYWTISVNPGLLITFSFGTLSLEHHDNCNYDYLEFRDGLLPEDAALGKYCSTGSPPPLQTTGPYAWVHFHSDFTISDRGFHITYTTSPSDPGCGGTYADSEGIIISPNWPNPYANNRQCVYIIRQPANELIYLNFTNIDLESHSSCSFDYVEVRDGSSETDALIGKYCGSELPAPMTSTSNRLWIKFKSDASITKGGFRAIYQVACGGVLSSAGTIRTPYHPNAYPHDKTCAWVITQPAGQVVTLNFLSFDIESHGSCAFDYVELRDGATASSPLIGKYCGTQIPAPAQSTQRSMYIRFVTDSSVTNFGFTAEYGSAEAGCGETLTGPTGTITSPGHPTNYPHGANCTWYISVVPGHIVRLTFTSFNMEFHHNCDYDYVEVYDNGTVATGTKLGRYCGRSAPPSLTSTDNMMTLLFVSDSSISTEGFSASYVSINATTDCGEVYTAPTGTLTSPNYPNNYPNSRQCIYKIVVETNRQIMLNFTDFILEHTYPSCSFDHIEIRDGGYETSPLIGKYCGRYTPPLVISHSNRLWIKFSSDVTVTYKGFMAHWDGTLSGCGGTLTTSTGSFTSPNYPLPYHPNAECYWLLKTNPGSQIQLQFSDFHLESSTNCMYDYLAVYNGNSTNAMPLAKLCGNLIPAPIQSTWESLFVKLRTDQSIGAGGFVATYNQVCQGVVIANRSKGVLESPNYPNAYPYGKRCSWTIQATAGNTINYTFTAFDLEVYCTYDYIKLYDGPNDQSNLIGTFCGNTPPPANSTTGTSLHVVFVSDPSVSHSGFQMLWYQNGCGGELFGPHGLFNSPGYPSRYPDNRECIWHIQAAPESSIQITIHEFDVEYHPDCSYDVLEVYGGPDLSSPRLAQLCTTRPPNQPLQVSSTGNFVTVRFKTDHYISGKGFNASWQEVQGGCGGVFTAPSGEIHSPNYPNPYSVNVDCSWVINVDQGHRVLLTFNDFDIENHDSCGYDYLAVYDGPNSQAPLLGKLCGLDRPTPITSTQSTIYVRFRSDSSNNHKGFSAGFSEACGAVITTDDIGGAIASPMYPNNYPSNQNCSWIIQAQEPFNHVTLSFTDFSLENKNGNCTTDVVEILDGNNYAAPSVGHYCGTAVPHPATSFSNALVVNFISNGQDSDKGFRATYGASTSACGGALYMETGAFNSPNYPDTYPSNIECVWNILSSPGNRLQLSFTMLQLQPSPNCVNDYLEIREGNATGHLVGRFCGNSLPVNYTSVIGHILWVKFVSDGSIGGAGFRATFAHLYGNEITGSAGQIASPLWPRDYPDNADYRWTITVNADYFIRVWIFEMDVEDTYECYFDKLKIFDGPSVHSYQLGTFCGLHPPPPVSSSGSSMTLEFQSDDSVSGRGFMLEWLAIEASGALPTIAPGACGGALMTGDSPSFLFSPGWPSDYQNNLECTWVIRSPDSTVELNILSVDIESHSSCFYDSLVIRDGKTEQVSLTCNLELPGPIRSTGDAMFIRFTADGSYSGGGFNASYHKSCGGLLHADRGVLTSPNHPQTYTPNLSCSWHVAVTSGLTVAVHFEQPFQIQGYGTACSSGDYLELRNGPDASSPPLGSSSENGRYCGSATPSTMHTTDNQLFLRFISDGSNEGQGFKLTYEALSLACGGNIYMSDSDPSGYITSPNYPNNYPQNVDCSWTITVPNGEAVQLDFEGEFYIEPTASCLYDYLELRDGASPNAPLIAKICGQEHPSTQKSTGSVMYLRFRTDSSVTHKGFKAKYSIATCGGRLIGQSGTLHSPGHTESNYPDNSQCEWYLQGPTGHYLTISFTTLDLQASTDCSNDYVEVREHNATGRLLGKHCGNIPPSPVDTSDSYAYVKFVSDASVSASGFSLRFDASVEECGGDLNAASGTITSPNYPNLYPHSRVCEWRITVPEGRRVTLTINDLRIEEHQNCNYDYVAVYNGILLSAPMLVRYCGDIDSGTQVKSSGNTMAVVFVTDASVSNGGFSADYTSDEEAVCGGILNVPDGGNFTSPGYDGESSYANNLNCEWIIQNPSHLNSSISISFDDFHLEHHQTCEWDYIEFRFGNANGELLARFCGQSVPAVPLVVYAPQIWVHFLSDYTMGDIGFHAKYAFTGCGGLQTGVSGVVASPSYPSPYDNVNRCAWLLEAPEGHTITLTFTYFDVEPHTECMWDSVTIMNGGSSGSPVIGQYCGTNSPGTIQSGSNKLVVVFVSDHSVQAGGFYATWTTDSSGCGGTIHADSGTIKSPGYPQNFPTNSECTWRIIAHEGNHLEMSFSSDFEIPDSSGLCQSSYVKVWGGPAEVDERLLAAGCGTAAPASLVAPANMITTRFQTQGLVGKGFSAAYTTRCGANFTAPAGRVVSPNYPEHYPINSNCNYLIDAGNQKIVVLRFETFQVESHSTCTYDGLKIYSGTTNTGSPITTLCGSQIPGPFTTAGPMLLNFYSDSVVVYRGFLAKYEVIPCGGIFNQSTGTVSSPTHSVSDYHSNMNCTYHIIVGNNRVVELKFNSFHLEASSNCAYDYVAVYDGANTLAPLLGKFCGTVIPSTLQSSSNNLFLVFKTDYSVNAGGWRATFRQTLGPQQGCGGYLTSPSGSFGSPDIDFDGKYEASLDCVWNIVVPQNMNVNLTFSNFVLEGPSGTICRYDYVKVFDGDNENFPLVGTFCGNTVPASFASSNNFLTVKFVSDSSVSFSGFNATYTAVELTCGGSHNASTTPQTISSPTSSNPYPSSTNCRWTLDAPAQENVKLSVQRFHLPPSQSCSHDYLEFKDWPMGDYGQVHRFCGTDTTIPDFYTYGRTVMVTYKSDHYLAENGFSVTYEIAGCSREYNQTFGYLKSPGWPGIYHQNLNCVIILRAPQNNTISLFFDAFDLESHPTCSYDYLEIRNGSTASDTLLGKYCGQALPNPVFPNSNLLYLHFQSDFSQSRNGFEITWTSSPNGCGGTLYGDHGSFTSPNYPGTYNNNTDCEWTIVAPVGRVVTVNFAFISIDDPGDCVSNYLKLYDGPDASTPPVGPYCGLETNIAPFTSTSHQVFVKFHTEYSTLPSGFRLTWTS</sequence>
<keyword evidence="19" id="KW-0458">Lysosome</keyword>
<dbReference type="InterPro" id="IPR000742">
    <property type="entry name" value="EGF"/>
</dbReference>
<dbReference type="PROSITE" id="PS01186">
    <property type="entry name" value="EGF_2"/>
    <property type="match status" value="1"/>
</dbReference>
<feature type="disulfide bond" evidence="26">
    <location>
        <begin position="316"/>
        <end position="333"/>
    </location>
</feature>
<keyword evidence="32" id="KW-1185">Reference proteome</keyword>